<accession>A0A024AZY7</accession>
<protein>
    <submittedName>
        <fullName evidence="1">Uncharacterized protein</fullName>
    </submittedName>
</protein>
<dbReference type="GeneID" id="19525636"/>
<dbReference type="OrthoDB" id="15155at10239"/>
<sequence length="194" mass="22744">MTNVYELNQEVNVEIFRGAEFTGKIVDINSYNTIYWVERAEDKEWFMVDPKEDKIELVQTELPLLERGEDYIRANSHLLPATDIMSTVKEVKAKIKDELSDEFVMCRDIDYVEITIFNHGEGWIKHPTNYGEYIEDLEGWDVEVNLHMEDDSRISFVIGEFFNEADALKHAKAMRSKMNRSSFDIELPVRVYSC</sequence>
<proteinExistence type="predicted"/>
<dbReference type="KEGG" id="vg:19525636"/>
<keyword evidence="2" id="KW-1185">Reference proteome</keyword>
<evidence type="ECO:0000313" key="1">
    <source>
        <dbReference type="EMBL" id="AHZ09725.1"/>
    </source>
</evidence>
<dbReference type="EMBL" id="KJ489398">
    <property type="protein sequence ID" value="AHZ09725.1"/>
    <property type="molecule type" value="Genomic_DNA"/>
</dbReference>
<name>A0A024AZY7_9CAUD</name>
<dbReference type="Proteomes" id="UP000026901">
    <property type="component" value="Segment"/>
</dbReference>
<dbReference type="RefSeq" id="YP_009035522.1">
    <property type="nucleotide sequence ID" value="NC_024207.1"/>
</dbReference>
<evidence type="ECO:0000313" key="2">
    <source>
        <dbReference type="Proteomes" id="UP000026901"/>
    </source>
</evidence>
<reference evidence="2" key="1">
    <citation type="submission" date="2014-09" db="EMBL/GenBank/DDBJ databases">
        <authorList>
            <person name="Sauder A.B."/>
            <person name="McKenzie Q.R."/>
            <person name="Temple L.M."/>
            <person name="Alexis B.K."/>
            <person name="Al-Atrache Z."/>
            <person name="Lewis L.O."/>
            <person name="Loesser-Casey K.E."/>
            <person name="Mitchell K.J."/>
        </authorList>
    </citation>
    <scope>NUCLEOTIDE SEQUENCE [LARGE SCALE GENOMIC DNA]</scope>
</reference>
<organism evidence="1 2">
    <name type="scientific">Bacillus phage Evoli</name>
    <dbReference type="NCBI Taxonomy" id="1486658"/>
    <lineage>
        <taxon>Viruses</taxon>
        <taxon>Duplodnaviria</taxon>
        <taxon>Heunggongvirae</taxon>
        <taxon>Uroviricota</taxon>
        <taxon>Caudoviricetes</taxon>
        <taxon>Herelleviridae</taxon>
        <taxon>Bastillevirinae</taxon>
        <taxon>Bastillevirus</taxon>
        <taxon>Bastillevirus evoli</taxon>
    </lineage>
</organism>